<comment type="caution">
    <text evidence="1">The sequence shown here is derived from an EMBL/GenBank/DDBJ whole genome shotgun (WGS) entry which is preliminary data.</text>
</comment>
<keyword evidence="2" id="KW-1185">Reference proteome</keyword>
<sequence>MNGRKSVGGIVCELSRSVYGASPLSTSTSCDQHESLQKCRVEGYLLLLCLLLICMCSSQQVWTRSGSVVLEKISNKIIKTLYGTSETCKTKILHSNNAR</sequence>
<reference evidence="1" key="1">
    <citation type="submission" date="2020-08" db="EMBL/GenBank/DDBJ databases">
        <title>Multicomponent nature underlies the extraordinary mechanical properties of spider dragline silk.</title>
        <authorList>
            <person name="Kono N."/>
            <person name="Nakamura H."/>
            <person name="Mori M."/>
            <person name="Yoshida Y."/>
            <person name="Ohtoshi R."/>
            <person name="Malay A.D."/>
            <person name="Moran D.A.P."/>
            <person name="Tomita M."/>
            <person name="Numata K."/>
            <person name="Arakawa K."/>
        </authorList>
    </citation>
    <scope>NUCLEOTIDE SEQUENCE</scope>
</reference>
<dbReference type="AlphaFoldDB" id="A0A8X6TRC7"/>
<evidence type="ECO:0000313" key="1">
    <source>
        <dbReference type="EMBL" id="GFT38636.1"/>
    </source>
</evidence>
<dbReference type="PROSITE" id="PS51257">
    <property type="entry name" value="PROKAR_LIPOPROTEIN"/>
    <property type="match status" value="1"/>
</dbReference>
<dbReference type="EMBL" id="BMAW01109482">
    <property type="protein sequence ID" value="GFT38636.1"/>
    <property type="molecule type" value="Genomic_DNA"/>
</dbReference>
<dbReference type="Proteomes" id="UP000887013">
    <property type="component" value="Unassembled WGS sequence"/>
</dbReference>
<evidence type="ECO:0000313" key="2">
    <source>
        <dbReference type="Proteomes" id="UP000887013"/>
    </source>
</evidence>
<protein>
    <submittedName>
        <fullName evidence="1">Uncharacterized protein</fullName>
    </submittedName>
</protein>
<name>A0A8X6TRC7_NEPPI</name>
<organism evidence="1 2">
    <name type="scientific">Nephila pilipes</name>
    <name type="common">Giant wood spider</name>
    <name type="synonym">Nephila maculata</name>
    <dbReference type="NCBI Taxonomy" id="299642"/>
    <lineage>
        <taxon>Eukaryota</taxon>
        <taxon>Metazoa</taxon>
        <taxon>Ecdysozoa</taxon>
        <taxon>Arthropoda</taxon>
        <taxon>Chelicerata</taxon>
        <taxon>Arachnida</taxon>
        <taxon>Araneae</taxon>
        <taxon>Araneomorphae</taxon>
        <taxon>Entelegynae</taxon>
        <taxon>Araneoidea</taxon>
        <taxon>Nephilidae</taxon>
        <taxon>Nephila</taxon>
    </lineage>
</organism>
<proteinExistence type="predicted"/>
<gene>
    <name evidence="1" type="ORF">NPIL_43811</name>
</gene>
<accession>A0A8X6TRC7</accession>